<dbReference type="SUPFAM" id="SSF57625">
    <property type="entry name" value="Invertebrate chitin-binding proteins"/>
    <property type="match status" value="3"/>
</dbReference>
<dbReference type="EMBL" id="CAJNOM010000097">
    <property type="protein sequence ID" value="CAF1040959.1"/>
    <property type="molecule type" value="Genomic_DNA"/>
</dbReference>
<evidence type="ECO:0000256" key="4">
    <source>
        <dbReference type="ARBA" id="ARBA00022801"/>
    </source>
</evidence>
<dbReference type="Pfam" id="PF01607">
    <property type="entry name" value="CBM_14"/>
    <property type="match status" value="2"/>
</dbReference>
<dbReference type="PANTHER" id="PTHR11177:SF317">
    <property type="entry name" value="CHITINASE 12-RELATED"/>
    <property type="match status" value="1"/>
</dbReference>
<dbReference type="PROSITE" id="PS50940">
    <property type="entry name" value="CHIT_BIND_II"/>
    <property type="match status" value="2"/>
</dbReference>
<dbReference type="EMBL" id="CAJNOM010000022">
    <property type="protein sequence ID" value="CAF0825932.1"/>
    <property type="molecule type" value="Genomic_DNA"/>
</dbReference>
<evidence type="ECO:0000313" key="11">
    <source>
        <dbReference type="EMBL" id="CAF0825932.1"/>
    </source>
</evidence>
<dbReference type="PANTHER" id="PTHR11177">
    <property type="entry name" value="CHITINASE"/>
    <property type="match status" value="1"/>
</dbReference>
<evidence type="ECO:0000256" key="3">
    <source>
        <dbReference type="ARBA" id="ARBA00022729"/>
    </source>
</evidence>
<evidence type="ECO:0000313" key="15">
    <source>
        <dbReference type="Proteomes" id="UP000663832"/>
    </source>
</evidence>
<evidence type="ECO:0008006" key="16">
    <source>
        <dbReference type="Google" id="ProtNLM"/>
    </source>
</evidence>
<dbReference type="InterPro" id="IPR036508">
    <property type="entry name" value="Chitin-bd_dom_sf"/>
</dbReference>
<dbReference type="InterPro" id="IPR029070">
    <property type="entry name" value="Chitinase_insertion_sf"/>
</dbReference>
<keyword evidence="15" id="KW-1185">Reference proteome</keyword>
<evidence type="ECO:0000256" key="2">
    <source>
        <dbReference type="ARBA" id="ARBA00022669"/>
    </source>
</evidence>
<evidence type="ECO:0000256" key="7">
    <source>
        <dbReference type="SAM" id="SignalP"/>
    </source>
</evidence>
<dbReference type="GO" id="GO:0005576">
    <property type="term" value="C:extracellular region"/>
    <property type="evidence" value="ECO:0007669"/>
    <property type="project" value="InterPro"/>
</dbReference>
<feature type="domain" description="Chitin-binding type-2" evidence="8">
    <location>
        <begin position="596"/>
        <end position="660"/>
    </location>
</feature>
<evidence type="ECO:0000313" key="14">
    <source>
        <dbReference type="EMBL" id="CAF1553053.1"/>
    </source>
</evidence>
<dbReference type="GO" id="GO:0008061">
    <property type="term" value="F:chitin binding"/>
    <property type="evidence" value="ECO:0007669"/>
    <property type="project" value="UniProtKB-KW"/>
</dbReference>
<organism evidence="12 15">
    <name type="scientific">Adineta steineri</name>
    <dbReference type="NCBI Taxonomy" id="433720"/>
    <lineage>
        <taxon>Eukaryota</taxon>
        <taxon>Metazoa</taxon>
        <taxon>Spiralia</taxon>
        <taxon>Gnathifera</taxon>
        <taxon>Rotifera</taxon>
        <taxon>Eurotatoria</taxon>
        <taxon>Bdelloidea</taxon>
        <taxon>Adinetida</taxon>
        <taxon>Adinetidae</taxon>
        <taxon>Adineta</taxon>
    </lineage>
</organism>
<accession>A0A814JPX1</accession>
<dbReference type="InterPro" id="IPR017853">
    <property type="entry name" value="GH"/>
</dbReference>
<reference evidence="12" key="1">
    <citation type="submission" date="2021-02" db="EMBL/GenBank/DDBJ databases">
        <authorList>
            <person name="Nowell W R."/>
        </authorList>
    </citation>
    <scope>NUCLEOTIDE SEQUENCE</scope>
</reference>
<gene>
    <name evidence="13" type="ORF">BJG266_LOCUS30216</name>
    <name evidence="10" type="ORF">BJG266_LOCUS4562</name>
    <name evidence="12" type="ORF">QVE165_LOCUS17070</name>
    <name evidence="14" type="ORF">QVE165_LOCUS47250</name>
    <name evidence="11" type="ORF">QVE165_LOCUS5518</name>
</gene>
<comment type="caution">
    <text evidence="12">The sequence shown here is derived from an EMBL/GenBank/DDBJ whole genome shotgun (WGS) entry which is preliminary data.</text>
</comment>
<evidence type="ECO:0000256" key="5">
    <source>
        <dbReference type="ARBA" id="ARBA00023157"/>
    </source>
</evidence>
<dbReference type="EMBL" id="CAJNOM010000736">
    <property type="protein sequence ID" value="CAF1553053.1"/>
    <property type="molecule type" value="Genomic_DNA"/>
</dbReference>
<dbReference type="SUPFAM" id="SSF51445">
    <property type="entry name" value="(Trans)glycosidases"/>
    <property type="match status" value="1"/>
</dbReference>
<evidence type="ECO:0000259" key="9">
    <source>
        <dbReference type="PROSITE" id="PS51910"/>
    </source>
</evidence>
<dbReference type="Proteomes" id="UP000663832">
    <property type="component" value="Unassembled WGS sequence"/>
</dbReference>
<sequence length="781" mass="89076">MRQYYSLMYHHLISILLIIIIDQINDVHANQINLKQSYCRDLRDCQTYFPCAVFSSGFSYLYVIKRCPNEQIFDESKQKCIKNTFIDPTCSKKSRLTTIRPSKIKQPKRNNNNTARKNGKLPIHSSSSNLLTRKNVNINEIEEPDEPSVQIHDNTKIQRVCYITNWSRYRPDKAKFEIEYIDPFMCTHIIYAYATVDDNKPEIIPIQKEDIENYRELALLKKTNPDLKISIRLGGKSAQYTRYLRRSKSATQLVRSLIWFMQSYGFDGVDIAFEFPDEDVPDDKLALTTLFEEITKQKRLMSNTIITLTAAPFIDHLPKVYDVHKFEKLINYVNLMTFDFYGPWDEKTGVFAPLYHQSYQVESESLRNVDGLVKLWLSLGVPREKILIGIPAYGRSFTLASAQKGLHAPVTGAGYPGRYTKTRGFLSYYEICEKDRSKSWQKVWLDAEKAWYMTSGDQWITYEDIDSATMKAQYAKGEQLAGVFIWSIDNDEFSGFFCNTEPFPLTRQVFATLNLPVPVTSAPAIALQSRLPPVAPVHFVNVQSQPSPSSSILPLNLQKLLNALGILSGTTRYTPLIEATPPPPPPPVAHQTYNAEYICSHYRTGRNGIHRDRTNCSIFYYCEGDDLNSLRYHIFFCPPGLEFSMDGCTCDWPTGHSCQTGGDTFCISHTITTTTTTTTIAPYFSQLARNPLSNLGELLGISGGTTSIFDCAGRRSGLYRDMYDCTKFYFCTTNDQTSDGTLLRYDFMCPANYVFSMLTCRCELGQNHACRTIAKTDCLLL</sequence>
<evidence type="ECO:0000259" key="8">
    <source>
        <dbReference type="PROSITE" id="PS50940"/>
    </source>
</evidence>
<dbReference type="Gene3D" id="2.170.140.10">
    <property type="entry name" value="Chitin binding domain"/>
    <property type="match status" value="2"/>
</dbReference>
<proteinExistence type="inferred from homology"/>
<dbReference type="AlphaFoldDB" id="A0A814JPX1"/>
<dbReference type="Proteomes" id="UP000663877">
    <property type="component" value="Unassembled WGS sequence"/>
</dbReference>
<feature type="domain" description="GH18" evidence="9">
    <location>
        <begin position="157"/>
        <end position="516"/>
    </location>
</feature>
<dbReference type="PROSITE" id="PS51910">
    <property type="entry name" value="GH18_2"/>
    <property type="match status" value="1"/>
</dbReference>
<dbReference type="OrthoDB" id="73875at2759"/>
<evidence type="ECO:0000313" key="10">
    <source>
        <dbReference type="EMBL" id="CAF0788923.1"/>
    </source>
</evidence>
<dbReference type="SUPFAM" id="SSF54556">
    <property type="entry name" value="Chitinase insertion domain"/>
    <property type="match status" value="1"/>
</dbReference>
<dbReference type="FunFam" id="3.10.50.10:FF:000004">
    <property type="entry name" value="Chitinase 5"/>
    <property type="match status" value="1"/>
</dbReference>
<dbReference type="Gene3D" id="3.20.20.80">
    <property type="entry name" value="Glycosidases"/>
    <property type="match status" value="1"/>
</dbReference>
<feature type="signal peptide" evidence="7">
    <location>
        <begin position="1"/>
        <end position="29"/>
    </location>
</feature>
<dbReference type="InterPro" id="IPR002557">
    <property type="entry name" value="Chitin-bd_dom"/>
</dbReference>
<keyword evidence="5" id="KW-1015">Disulfide bond</keyword>
<dbReference type="SMART" id="SM00494">
    <property type="entry name" value="ChtBD2"/>
    <property type="match status" value="3"/>
</dbReference>
<feature type="chain" id="PRO_5036224920" description="Chitinase" evidence="7">
    <location>
        <begin position="30"/>
        <end position="781"/>
    </location>
</feature>
<keyword evidence="4" id="KW-0378">Hydrolase</keyword>
<evidence type="ECO:0000256" key="1">
    <source>
        <dbReference type="ARBA" id="ARBA00009121"/>
    </source>
</evidence>
<dbReference type="GO" id="GO:0005975">
    <property type="term" value="P:carbohydrate metabolic process"/>
    <property type="evidence" value="ECO:0007669"/>
    <property type="project" value="InterPro"/>
</dbReference>
<dbReference type="EMBL" id="CAJNOI010000011">
    <property type="protein sequence ID" value="CAF0788923.1"/>
    <property type="molecule type" value="Genomic_DNA"/>
</dbReference>
<dbReference type="GO" id="GO:0006032">
    <property type="term" value="P:chitin catabolic process"/>
    <property type="evidence" value="ECO:0007669"/>
    <property type="project" value="TreeGrafter"/>
</dbReference>
<feature type="domain" description="Chitin-binding type-2" evidence="8">
    <location>
        <begin position="708"/>
        <end position="772"/>
    </location>
</feature>
<evidence type="ECO:0000256" key="6">
    <source>
        <dbReference type="SAM" id="MobiDB-lite"/>
    </source>
</evidence>
<dbReference type="EMBL" id="CAJNOI010000382">
    <property type="protein sequence ID" value="CAF1262795.1"/>
    <property type="molecule type" value="Genomic_DNA"/>
</dbReference>
<keyword evidence="3 7" id="KW-0732">Signal</keyword>
<feature type="region of interest" description="Disordered" evidence="6">
    <location>
        <begin position="101"/>
        <end position="126"/>
    </location>
</feature>
<dbReference type="InterPro" id="IPR011583">
    <property type="entry name" value="Chitinase_II/V-like_cat"/>
</dbReference>
<dbReference type="InterPro" id="IPR050314">
    <property type="entry name" value="Glycosyl_Hydrlase_18"/>
</dbReference>
<evidence type="ECO:0000313" key="12">
    <source>
        <dbReference type="EMBL" id="CAF1040959.1"/>
    </source>
</evidence>
<dbReference type="SMART" id="SM00636">
    <property type="entry name" value="Glyco_18"/>
    <property type="match status" value="1"/>
</dbReference>
<comment type="similarity">
    <text evidence="1">Belongs to the glycosyl hydrolase 18 family. Chitinase class II subfamily.</text>
</comment>
<dbReference type="Gene3D" id="3.10.50.10">
    <property type="match status" value="1"/>
</dbReference>
<evidence type="ECO:0000313" key="13">
    <source>
        <dbReference type="EMBL" id="CAF1262795.1"/>
    </source>
</evidence>
<protein>
    <recommendedName>
        <fullName evidence="16">Chitinase</fullName>
    </recommendedName>
</protein>
<dbReference type="Pfam" id="PF00704">
    <property type="entry name" value="Glyco_hydro_18"/>
    <property type="match status" value="1"/>
</dbReference>
<keyword evidence="2" id="KW-0147">Chitin-binding</keyword>
<dbReference type="InterPro" id="IPR001223">
    <property type="entry name" value="Glyco_hydro18_cat"/>
</dbReference>
<name>A0A814JPX1_9BILA</name>
<dbReference type="GO" id="GO:0004568">
    <property type="term" value="F:chitinase activity"/>
    <property type="evidence" value="ECO:0007669"/>
    <property type="project" value="TreeGrafter"/>
</dbReference>